<accession>A0A6J5MSD9</accession>
<dbReference type="EMBL" id="LR796526">
    <property type="protein sequence ID" value="CAB4149754.1"/>
    <property type="molecule type" value="Genomic_DNA"/>
</dbReference>
<proteinExistence type="predicted"/>
<name>A0A6J5MSD9_9CAUD</name>
<organism evidence="1">
    <name type="scientific">uncultured Caudovirales phage</name>
    <dbReference type="NCBI Taxonomy" id="2100421"/>
    <lineage>
        <taxon>Viruses</taxon>
        <taxon>Duplodnaviria</taxon>
        <taxon>Heunggongvirae</taxon>
        <taxon>Uroviricota</taxon>
        <taxon>Caudoviricetes</taxon>
        <taxon>Peduoviridae</taxon>
        <taxon>Maltschvirus</taxon>
        <taxon>Maltschvirus maltsch</taxon>
    </lineage>
</organism>
<sequence>MTKGIQLPLSVTITGVEWHLFSIEFKTADGTYSTYLYAVSHEHAQAILSDLKDTATVQGQVVGLVG</sequence>
<gene>
    <name evidence="1" type="ORF">UFOVP555_27</name>
</gene>
<evidence type="ECO:0000313" key="1">
    <source>
        <dbReference type="EMBL" id="CAB4149754.1"/>
    </source>
</evidence>
<reference evidence="1" key="1">
    <citation type="submission" date="2020-04" db="EMBL/GenBank/DDBJ databases">
        <authorList>
            <person name="Chiriac C."/>
            <person name="Salcher M."/>
            <person name="Ghai R."/>
            <person name="Kavagutti S V."/>
        </authorList>
    </citation>
    <scope>NUCLEOTIDE SEQUENCE</scope>
</reference>
<protein>
    <submittedName>
        <fullName evidence="1">Uncharacterized protein</fullName>
    </submittedName>
</protein>